<evidence type="ECO:0000313" key="3">
    <source>
        <dbReference type="Proteomes" id="UP000249638"/>
    </source>
</evidence>
<comment type="caution">
    <text evidence="2">The sequence shown here is derived from an EMBL/GenBank/DDBJ whole genome shotgun (WGS) entry which is preliminary data.</text>
</comment>
<name>A0A2W7P738_9BURK</name>
<dbReference type="EMBL" id="QKZN01000002">
    <property type="protein sequence ID" value="PZX32024.1"/>
    <property type="molecule type" value="Genomic_DNA"/>
</dbReference>
<feature type="region of interest" description="Disordered" evidence="1">
    <location>
        <begin position="225"/>
        <end position="244"/>
    </location>
</feature>
<organism evidence="2 3">
    <name type="scientific">Cupriavidus phytorum</name>
    <dbReference type="NCBI Taxonomy" id="3024399"/>
    <lineage>
        <taxon>Bacteria</taxon>
        <taxon>Pseudomonadati</taxon>
        <taxon>Pseudomonadota</taxon>
        <taxon>Betaproteobacteria</taxon>
        <taxon>Burkholderiales</taxon>
        <taxon>Burkholderiaceae</taxon>
        <taxon>Cupriavidus</taxon>
    </lineage>
</organism>
<evidence type="ECO:0000256" key="1">
    <source>
        <dbReference type="SAM" id="MobiDB-lite"/>
    </source>
</evidence>
<dbReference type="Proteomes" id="UP000249638">
    <property type="component" value="Unassembled WGS sequence"/>
</dbReference>
<sequence length="294" mass="31541">MTGKSGMELQRYKALNDDALNHHPAMVNDASGDWVRFADVQALLATTSAPSASPAALTDSTVAEVLVDCEAFEAAMVEAGYSRPDIGRHPGMYRYQRDQDRFVGWRLARALLAAQPAEPFQARVQPWMLACFGAEIAGDKQERNHRFLEEALELVQACGATASEAHQLVDYVYGRPVGDKGQEAGGVIVTLAALCHAQGLDMHAAGETELARIWTMVEKIRAKQAAKPKHSPLPEHMSPSAGADDSRDALILDALKGAKSLLEELPAHEVAGTRTAAAYIAVCAALRASKEGKA</sequence>
<reference evidence="2" key="1">
    <citation type="submission" date="2018-06" db="EMBL/GenBank/DDBJ databases">
        <title>Genomic Encyclopedia of Type Strains, Phase IV (KMG-V): Genome sequencing to study the core and pangenomes of soil and plant-associated prokaryotes.</title>
        <authorList>
            <person name="Whitman W."/>
        </authorList>
    </citation>
    <scope>NUCLEOTIDE SEQUENCE [LARGE SCALE GENOMIC DNA]</scope>
    <source>
        <strain evidence="2">MLR2-44</strain>
    </source>
</reference>
<protein>
    <submittedName>
        <fullName evidence="2">Uncharacterized protein</fullName>
    </submittedName>
</protein>
<accession>A0A2W7P738</accession>
<proteinExistence type="predicted"/>
<dbReference type="AlphaFoldDB" id="A0A2W7P738"/>
<evidence type="ECO:0000313" key="2">
    <source>
        <dbReference type="EMBL" id="PZX32024.1"/>
    </source>
</evidence>
<keyword evidence="3" id="KW-1185">Reference proteome</keyword>
<gene>
    <name evidence="2" type="ORF">C7416_102184</name>
</gene>